<name>A0A5Q3GFJ1_FUSFU</name>
<comment type="caution">
    <text evidence="1">The sequence shown here is derived from an EMBL/GenBank/DDBJ whole genome shotgun (WGS) entry which is preliminary data.</text>
</comment>
<gene>
    <name evidence="1" type="ORF">C2S_11278</name>
</gene>
<dbReference type="EMBL" id="CABFJX010000395">
    <property type="protein sequence ID" value="VTT78861.1"/>
    <property type="molecule type" value="Genomic_DNA"/>
</dbReference>
<evidence type="ECO:0000313" key="2">
    <source>
        <dbReference type="Proteomes" id="UP000760494"/>
    </source>
</evidence>
<proteinExistence type="predicted"/>
<sequence length="264" mass="29466">MSLEDSGFGAGWSLNLRNYRHRQSRAHSLVIGEHQQIIKTTSRLTVKDQKLESFPFQKSGGDYQVMHVSGDIEILCNESDTATAPVKSAINEGLLKIDCSDVELDAIKSLDSSRGEDVLTELKSPLDSGSAASHRGSLSERTLPALWRSYFICFKAIDYPRELPGPGYHTYPGEEQPKITTVYRFYEFNLLGYGGVNDQDPDRDNLFDARTGHHYNSTLEVEGGAELNYICNKFHLGSSPRQQGKKSVAQTTERHALEEESFDG</sequence>
<evidence type="ECO:0000313" key="1">
    <source>
        <dbReference type="EMBL" id="VTT78861.1"/>
    </source>
</evidence>
<accession>A0A5Q3GFJ1</accession>
<protein>
    <submittedName>
        <fullName evidence="1">Uncharacterized protein</fullName>
    </submittedName>
</protein>
<reference evidence="1" key="1">
    <citation type="submission" date="2019-05" db="EMBL/GenBank/DDBJ databases">
        <authorList>
            <person name="Piombo E."/>
        </authorList>
    </citation>
    <scope>NUCLEOTIDE SEQUENCE</scope>
    <source>
        <strain evidence="1">C2S</strain>
    </source>
</reference>
<dbReference type="AlphaFoldDB" id="A0A5Q3GFJ1"/>
<dbReference type="Proteomes" id="UP000760494">
    <property type="component" value="Unassembled WGS sequence"/>
</dbReference>
<organism evidence="1 2">
    <name type="scientific">Fusarium fujikuroi</name>
    <name type="common">Bakanae and foot rot disease fungus</name>
    <name type="synonym">Gibberella fujikuroi</name>
    <dbReference type="NCBI Taxonomy" id="5127"/>
    <lineage>
        <taxon>Eukaryota</taxon>
        <taxon>Fungi</taxon>
        <taxon>Dikarya</taxon>
        <taxon>Ascomycota</taxon>
        <taxon>Pezizomycotina</taxon>
        <taxon>Sordariomycetes</taxon>
        <taxon>Hypocreomycetidae</taxon>
        <taxon>Hypocreales</taxon>
        <taxon>Nectriaceae</taxon>
        <taxon>Fusarium</taxon>
        <taxon>Fusarium fujikuroi species complex</taxon>
    </lineage>
</organism>